<evidence type="ECO:0000313" key="2">
    <source>
        <dbReference type="Proteomes" id="UP000182788"/>
    </source>
</evidence>
<gene>
    <name evidence="1" type="ORF">BAU28_22535</name>
</gene>
<protein>
    <submittedName>
        <fullName evidence="1">Uncharacterized protein</fullName>
    </submittedName>
</protein>
<comment type="caution">
    <text evidence="1">The sequence shown here is derived from an EMBL/GenBank/DDBJ whole genome shotgun (WGS) entry which is preliminary data.</text>
</comment>
<proteinExistence type="predicted"/>
<dbReference type="Proteomes" id="UP000182788">
    <property type="component" value="Unassembled WGS sequence"/>
</dbReference>
<dbReference type="EMBL" id="MAOI01000020">
    <property type="protein sequence ID" value="OJD82138.1"/>
    <property type="molecule type" value="Genomic_DNA"/>
</dbReference>
<reference evidence="1 2" key="1">
    <citation type="submission" date="2016-06" db="EMBL/GenBank/DDBJ databases">
        <title>First insights into the genetic diversity and population structure of in the Bacillus cereus group bacteria from diverse marine environments.</title>
        <authorList>
            <person name="Liu Y."/>
            <person name="Lai Q."/>
            <person name="Shao Z."/>
        </authorList>
    </citation>
    <scope>NUCLEOTIDE SEQUENCE [LARGE SCALE GENOMIC DNA]</scope>
    <source>
        <strain evidence="1 2">NH24A2</strain>
    </source>
</reference>
<dbReference type="GeneID" id="87590450"/>
<dbReference type="AlphaFoldDB" id="A0A1J9UZL2"/>
<sequence length="98" mass="11067">MKRKLVLSIAFSSVLALSLGFVKDVQSTKVFAQTDGDQYKLVTKEEQDQRERKVVEEKDVITVITAEEQNMVENSSTQEGFVPQINGPGFYFEKTFGN</sequence>
<evidence type="ECO:0000313" key="1">
    <source>
        <dbReference type="EMBL" id="OJD82138.1"/>
    </source>
</evidence>
<organism evidence="1 2">
    <name type="scientific">Bacillus paramycoides</name>
    <dbReference type="NCBI Taxonomy" id="2026194"/>
    <lineage>
        <taxon>Bacteria</taxon>
        <taxon>Bacillati</taxon>
        <taxon>Bacillota</taxon>
        <taxon>Bacilli</taxon>
        <taxon>Bacillales</taxon>
        <taxon>Bacillaceae</taxon>
        <taxon>Bacillus</taxon>
        <taxon>Bacillus cereus group</taxon>
    </lineage>
</organism>
<dbReference type="RefSeq" id="WP_025149461.1">
    <property type="nucleotide sequence ID" value="NZ_CBCSHB010000009.1"/>
</dbReference>
<accession>A0A1J9UZL2</accession>
<name>A0A1J9UZL2_9BACI</name>